<dbReference type="CDD" id="cd02869">
    <property type="entry name" value="PseudoU_synth_RluA_like"/>
    <property type="match status" value="1"/>
</dbReference>
<dbReference type="PANTHER" id="PTHR21600:SF83">
    <property type="entry name" value="PSEUDOURIDYLATE SYNTHASE RPUSD4, MITOCHONDRIAL"/>
    <property type="match status" value="1"/>
</dbReference>
<reference evidence="5" key="1">
    <citation type="journal article" date="2019" name="Int. J. Syst. Evol. Microbiol.">
        <title>The Global Catalogue of Microorganisms (GCM) 10K type strain sequencing project: providing services to taxonomists for standard genome sequencing and annotation.</title>
        <authorList>
            <consortium name="The Broad Institute Genomics Platform"/>
            <consortium name="The Broad Institute Genome Sequencing Center for Infectious Disease"/>
            <person name="Wu L."/>
            <person name="Ma J."/>
        </authorList>
    </citation>
    <scope>NUCLEOTIDE SEQUENCE [LARGE SCALE GENOMIC DNA]</scope>
    <source>
        <strain evidence="5">JCM 17841</strain>
    </source>
</reference>
<dbReference type="SUPFAM" id="SSF55120">
    <property type="entry name" value="Pseudouridine synthase"/>
    <property type="match status" value="1"/>
</dbReference>
<dbReference type="Pfam" id="PF00849">
    <property type="entry name" value="PseudoU_synth_2"/>
    <property type="match status" value="1"/>
</dbReference>
<dbReference type="InterPro" id="IPR020103">
    <property type="entry name" value="PsdUridine_synth_cat_dom_sf"/>
</dbReference>
<name>A0ABP8Q955_9BACT</name>
<evidence type="ECO:0000259" key="3">
    <source>
        <dbReference type="Pfam" id="PF00849"/>
    </source>
</evidence>
<dbReference type="PROSITE" id="PS01129">
    <property type="entry name" value="PSI_RLU"/>
    <property type="match status" value="1"/>
</dbReference>
<evidence type="ECO:0000256" key="1">
    <source>
        <dbReference type="ARBA" id="ARBA00010876"/>
    </source>
</evidence>
<dbReference type="Proteomes" id="UP001501243">
    <property type="component" value="Unassembled WGS sequence"/>
</dbReference>
<comment type="caution">
    <text evidence="4">The sequence shown here is derived from an EMBL/GenBank/DDBJ whole genome shotgun (WGS) entry which is preliminary data.</text>
</comment>
<proteinExistence type="inferred from homology"/>
<keyword evidence="5" id="KW-1185">Reference proteome</keyword>
<protein>
    <submittedName>
        <fullName evidence="4">Pseudouridine synthase</fullName>
    </submittedName>
</protein>
<dbReference type="InterPro" id="IPR006145">
    <property type="entry name" value="PsdUridine_synth_RsuA/RluA"/>
</dbReference>
<dbReference type="InterPro" id="IPR050188">
    <property type="entry name" value="RluA_PseudoU_synthase"/>
</dbReference>
<keyword evidence="2" id="KW-0413">Isomerase</keyword>
<dbReference type="EMBL" id="BAABGQ010000005">
    <property type="protein sequence ID" value="GAA4498139.1"/>
    <property type="molecule type" value="Genomic_DNA"/>
</dbReference>
<accession>A0ABP8Q955</accession>
<dbReference type="RefSeq" id="WP_208130859.1">
    <property type="nucleotide sequence ID" value="NZ_BAABGQ010000005.1"/>
</dbReference>
<dbReference type="PANTHER" id="PTHR21600">
    <property type="entry name" value="MITOCHONDRIAL RNA PSEUDOURIDINE SYNTHASE"/>
    <property type="match status" value="1"/>
</dbReference>
<comment type="similarity">
    <text evidence="1">Belongs to the pseudouridine synthase RluA family.</text>
</comment>
<feature type="domain" description="Pseudouridine synthase RsuA/RluA-like" evidence="3">
    <location>
        <begin position="19"/>
        <end position="174"/>
    </location>
</feature>
<evidence type="ECO:0000313" key="5">
    <source>
        <dbReference type="Proteomes" id="UP001501243"/>
    </source>
</evidence>
<sequence length="240" mass="26929">MNRPNLWSEQKEILFEDNHLLVINKPAGILVQGDETGDEPLSKKAEEYLKFKYKKPGAAFVGVAHRIDRPVSGIVVLAKTSKALSRLNEMFRDSQMKKTYWALTGKPPVPEQGKLVHWLVKDPMRNVTKAYTDKHGQGQRSELSYELLGPAANRYLLQVNPVTGRPHQIRVQLSTGLGTPIVGDVKYGFLNPLPDVSIALHARQLEIQHPVTKEQLKFVAPLPDAPHWDAARAFYNEPAS</sequence>
<evidence type="ECO:0000313" key="4">
    <source>
        <dbReference type="EMBL" id="GAA4498139.1"/>
    </source>
</evidence>
<gene>
    <name evidence="4" type="ORF">GCM10023172_14460</name>
</gene>
<organism evidence="4 5">
    <name type="scientific">Hymenobacter ginsengisoli</name>
    <dbReference type="NCBI Taxonomy" id="1051626"/>
    <lineage>
        <taxon>Bacteria</taxon>
        <taxon>Pseudomonadati</taxon>
        <taxon>Bacteroidota</taxon>
        <taxon>Cytophagia</taxon>
        <taxon>Cytophagales</taxon>
        <taxon>Hymenobacteraceae</taxon>
        <taxon>Hymenobacter</taxon>
    </lineage>
</organism>
<evidence type="ECO:0000256" key="2">
    <source>
        <dbReference type="ARBA" id="ARBA00023235"/>
    </source>
</evidence>
<dbReference type="Gene3D" id="3.30.2350.10">
    <property type="entry name" value="Pseudouridine synthase"/>
    <property type="match status" value="1"/>
</dbReference>
<dbReference type="InterPro" id="IPR006224">
    <property type="entry name" value="PsdUridine_synth_RluA-like_CS"/>
</dbReference>